<evidence type="ECO:0000256" key="1">
    <source>
        <dbReference type="ARBA" id="ARBA00004141"/>
    </source>
</evidence>
<evidence type="ECO:0000313" key="7">
    <source>
        <dbReference type="EMBL" id="SMP82539.1"/>
    </source>
</evidence>
<feature type="transmembrane region" description="Helical" evidence="6">
    <location>
        <begin position="373"/>
        <end position="391"/>
    </location>
</feature>
<feature type="transmembrane region" description="Helical" evidence="6">
    <location>
        <begin position="290"/>
        <end position="315"/>
    </location>
</feature>
<evidence type="ECO:0000256" key="6">
    <source>
        <dbReference type="SAM" id="Phobius"/>
    </source>
</evidence>
<feature type="transmembrane region" description="Helical" evidence="6">
    <location>
        <begin position="134"/>
        <end position="159"/>
    </location>
</feature>
<feature type="transmembrane region" description="Helical" evidence="6">
    <location>
        <begin position="171"/>
        <end position="194"/>
    </location>
</feature>
<dbReference type="Pfam" id="PF02133">
    <property type="entry name" value="Transp_cyt_pur"/>
    <property type="match status" value="1"/>
</dbReference>
<comment type="subcellular location">
    <subcellularLocation>
        <location evidence="1">Membrane</location>
        <topology evidence="1">Multi-pass membrane protein</topology>
    </subcellularLocation>
</comment>
<feature type="transmembrane region" description="Helical" evidence="6">
    <location>
        <begin position="55"/>
        <end position="75"/>
    </location>
</feature>
<feature type="transmembrane region" description="Helical" evidence="6">
    <location>
        <begin position="321"/>
        <end position="340"/>
    </location>
</feature>
<keyword evidence="4 6" id="KW-1133">Transmembrane helix</keyword>
<dbReference type="Gene3D" id="1.10.4160.10">
    <property type="entry name" value="Hydantoin permease"/>
    <property type="match status" value="1"/>
</dbReference>
<dbReference type="PANTHER" id="PTHR30618:SF0">
    <property type="entry name" value="PURINE-URACIL PERMEASE NCS1"/>
    <property type="match status" value="1"/>
</dbReference>
<feature type="transmembrane region" description="Helical" evidence="6">
    <location>
        <begin position="82"/>
        <end position="103"/>
    </location>
</feature>
<feature type="transmembrane region" description="Helical" evidence="6">
    <location>
        <begin position="397"/>
        <end position="422"/>
    </location>
</feature>
<comment type="caution">
    <text evidence="7">The sequence shown here is derived from an EMBL/GenBank/DDBJ whole genome shotgun (WGS) entry which is preliminary data.</text>
</comment>
<feature type="transmembrane region" description="Helical" evidence="6">
    <location>
        <begin position="443"/>
        <end position="468"/>
    </location>
</feature>
<feature type="transmembrane region" description="Helical" evidence="6">
    <location>
        <begin position="252"/>
        <end position="269"/>
    </location>
</feature>
<reference evidence="7 8" key="1">
    <citation type="submission" date="2017-05" db="EMBL/GenBank/DDBJ databases">
        <authorList>
            <person name="Varghese N."/>
            <person name="Submissions S."/>
        </authorList>
    </citation>
    <scope>NUCLEOTIDE SEQUENCE [LARGE SCALE GENOMIC DNA]</scope>
    <source>
        <strain evidence="7 8">SM16</strain>
    </source>
</reference>
<keyword evidence="3 6" id="KW-0812">Transmembrane</keyword>
<dbReference type="CDD" id="cd11485">
    <property type="entry name" value="SLC-NCS1sbd_YbbW-like"/>
    <property type="match status" value="1"/>
</dbReference>
<comment type="similarity">
    <text evidence="2">Belongs to the purine-cytosine permease (2.A.39) family.</text>
</comment>
<name>A0ABY1QYL0_9SPHN</name>
<organism evidence="7 8">
    <name type="scientific">Novosphingobium panipatense</name>
    <dbReference type="NCBI Taxonomy" id="428991"/>
    <lineage>
        <taxon>Bacteria</taxon>
        <taxon>Pseudomonadati</taxon>
        <taxon>Pseudomonadota</taxon>
        <taxon>Alphaproteobacteria</taxon>
        <taxon>Sphingomonadales</taxon>
        <taxon>Sphingomonadaceae</taxon>
        <taxon>Novosphingobium</taxon>
    </lineage>
</organism>
<evidence type="ECO:0000313" key="8">
    <source>
        <dbReference type="Proteomes" id="UP001157910"/>
    </source>
</evidence>
<sequence>MSGLLSPADGMAIDGHGNGAPSVTAGASGDGAGLVNADLAPTTKSQRTWRWNHFASLWIGVVVCIPAYMVAGGLADQGFSPLQAILLVFLGNAIVVVPVLLLSHPGTRYGIPFAILARAAFGVRGAALPAMARALVGCGWFGIQTWIGGNAALTLMSLVLGHKLDANPLPILGISLPQLLAFLGFWAIQLLFVAKGMSAVRRLETWTAPIKIVACVALLWWAMSHLGGVGTLLSEPSQFVPGGRLEGQFWKVFWPSLTAMIGFWTTLALSSSDFTRFAASQKDQIVGQALGLPVPMALLAIVSVITTSATVLIYGKALWDPIALAGNFTGITVLVCLLVISIDTVCANTAANLVGPAYDFSSLAPRRIGRREGAYLTAFIGMIIMPWKLVADSNGFIFVWLVGYSSLLGPIAGVIIAEYWFVSRRKLAVDDLYVRGGSYEYRGGWNPVALLALACGALPNLPGFLFAVGPAVFPDPGGFLRELYSHGWLFGVLMAGSVYVLGVTNGWFRKR</sequence>
<dbReference type="InterPro" id="IPR001248">
    <property type="entry name" value="Pur-cyt_permease"/>
</dbReference>
<dbReference type="RefSeq" id="WP_283407201.1">
    <property type="nucleotide sequence ID" value="NZ_FXUI01000025.1"/>
</dbReference>
<dbReference type="PANTHER" id="PTHR30618">
    <property type="entry name" value="NCS1 FAMILY PURINE/PYRIMIDINE TRANSPORTER"/>
    <property type="match status" value="1"/>
</dbReference>
<feature type="transmembrane region" description="Helical" evidence="6">
    <location>
        <begin position="488"/>
        <end position="508"/>
    </location>
</feature>
<gene>
    <name evidence="7" type="ORF">SAMN06296065_1258</name>
</gene>
<evidence type="ECO:0000256" key="4">
    <source>
        <dbReference type="ARBA" id="ARBA00022989"/>
    </source>
</evidence>
<evidence type="ECO:0000256" key="3">
    <source>
        <dbReference type="ARBA" id="ARBA00022692"/>
    </source>
</evidence>
<keyword evidence="5 6" id="KW-0472">Membrane</keyword>
<protein>
    <submittedName>
        <fullName evidence="7">Nucleobase:cation symporter-1, NCS1 family</fullName>
    </submittedName>
</protein>
<dbReference type="InterPro" id="IPR045225">
    <property type="entry name" value="Uracil/uridine/allantoin_perm"/>
</dbReference>
<evidence type="ECO:0000256" key="5">
    <source>
        <dbReference type="ARBA" id="ARBA00023136"/>
    </source>
</evidence>
<dbReference type="Proteomes" id="UP001157910">
    <property type="component" value="Unassembled WGS sequence"/>
</dbReference>
<proteinExistence type="inferred from homology"/>
<feature type="transmembrane region" description="Helical" evidence="6">
    <location>
        <begin position="206"/>
        <end position="223"/>
    </location>
</feature>
<keyword evidence="8" id="KW-1185">Reference proteome</keyword>
<dbReference type="EMBL" id="FXUI01000025">
    <property type="protein sequence ID" value="SMP82539.1"/>
    <property type="molecule type" value="Genomic_DNA"/>
</dbReference>
<accession>A0ABY1QYL0</accession>
<evidence type="ECO:0000256" key="2">
    <source>
        <dbReference type="ARBA" id="ARBA00008974"/>
    </source>
</evidence>